<proteinExistence type="predicted"/>
<keyword evidence="1" id="KW-0812">Transmembrane</keyword>
<evidence type="ECO:0000313" key="3">
    <source>
        <dbReference type="Proteomes" id="UP000218418"/>
    </source>
</evidence>
<accession>A0A1Z4LI92</accession>
<organism evidence="2 3">
    <name type="scientific">Calothrix parasitica NIES-267</name>
    <dbReference type="NCBI Taxonomy" id="1973488"/>
    <lineage>
        <taxon>Bacteria</taxon>
        <taxon>Bacillati</taxon>
        <taxon>Cyanobacteriota</taxon>
        <taxon>Cyanophyceae</taxon>
        <taxon>Nostocales</taxon>
        <taxon>Calotrichaceae</taxon>
        <taxon>Calothrix</taxon>
    </lineage>
</organism>
<feature type="transmembrane region" description="Helical" evidence="1">
    <location>
        <begin position="104"/>
        <end position="126"/>
    </location>
</feature>
<feature type="transmembrane region" description="Helical" evidence="1">
    <location>
        <begin position="73"/>
        <end position="92"/>
    </location>
</feature>
<reference evidence="2 3" key="1">
    <citation type="submission" date="2017-06" db="EMBL/GenBank/DDBJ databases">
        <title>Genome sequencing of cyanobaciteial culture collection at National Institute for Environmental Studies (NIES).</title>
        <authorList>
            <person name="Hirose Y."/>
            <person name="Shimura Y."/>
            <person name="Fujisawa T."/>
            <person name="Nakamura Y."/>
            <person name="Kawachi M."/>
        </authorList>
    </citation>
    <scope>NUCLEOTIDE SEQUENCE [LARGE SCALE GENOMIC DNA]</scope>
    <source>
        <strain evidence="2 3">NIES-267</strain>
    </source>
</reference>
<dbReference type="AlphaFoldDB" id="A0A1Z4LI92"/>
<feature type="transmembrane region" description="Helical" evidence="1">
    <location>
        <begin position="213"/>
        <end position="235"/>
    </location>
</feature>
<dbReference type="EMBL" id="AP018227">
    <property type="protein sequence ID" value="BAY80941.1"/>
    <property type="molecule type" value="Genomic_DNA"/>
</dbReference>
<keyword evidence="1" id="KW-0472">Membrane</keyword>
<gene>
    <name evidence="2" type="ORF">NIES267_04060</name>
</gene>
<protein>
    <submittedName>
        <fullName evidence="2">Uncharacterized protein</fullName>
    </submittedName>
</protein>
<evidence type="ECO:0000256" key="1">
    <source>
        <dbReference type="SAM" id="Phobius"/>
    </source>
</evidence>
<feature type="transmembrane region" description="Helical" evidence="1">
    <location>
        <begin position="33"/>
        <end position="53"/>
    </location>
</feature>
<sequence length="243" mass="27481">MPSSSKNILQSSSPSNIKEQKLLLIPRSERQEFFMLFAFMTMLGWIGGGIASLALEKILRENIPAYFVENELLWYRIVKLIATSLFALIFAADQSIPLNKYISGWSWMVATTIGWLVANTVSQSWITYISSIAASTNQISPQTANFFAVLSTAAYIFSGLWLGLLQWLVLRRQAKKSWWWIFIPSISYFIISLSIFLISLLQNLIPVIHRDVILYLATQTLTAFTLAAIPVIGFCRLRKTANS</sequence>
<evidence type="ECO:0000313" key="2">
    <source>
        <dbReference type="EMBL" id="BAY80941.1"/>
    </source>
</evidence>
<dbReference type="Proteomes" id="UP000218418">
    <property type="component" value="Chromosome"/>
</dbReference>
<keyword evidence="1" id="KW-1133">Transmembrane helix</keyword>
<name>A0A1Z4LI92_9CYAN</name>
<keyword evidence="3" id="KW-1185">Reference proteome</keyword>
<feature type="transmembrane region" description="Helical" evidence="1">
    <location>
        <begin position="177"/>
        <end position="201"/>
    </location>
</feature>
<feature type="transmembrane region" description="Helical" evidence="1">
    <location>
        <begin position="146"/>
        <end position="170"/>
    </location>
</feature>